<protein>
    <submittedName>
        <fullName evidence="2">Uncharacterized protein</fullName>
    </submittedName>
</protein>
<dbReference type="Proteomes" id="UP000192678">
    <property type="component" value="Unassembled WGS sequence"/>
</dbReference>
<dbReference type="RefSeq" id="WP_084291299.1">
    <property type="nucleotide sequence ID" value="NZ_FWYB01000014.1"/>
</dbReference>
<feature type="compositionally biased region" description="Basic and acidic residues" evidence="1">
    <location>
        <begin position="1"/>
        <end position="23"/>
    </location>
</feature>
<gene>
    <name evidence="2" type="ORF">SAMN04488101_1142</name>
</gene>
<organism evidence="2 3">
    <name type="scientific">Pedobacter nyackensis</name>
    <dbReference type="NCBI Taxonomy" id="475255"/>
    <lineage>
        <taxon>Bacteria</taxon>
        <taxon>Pseudomonadati</taxon>
        <taxon>Bacteroidota</taxon>
        <taxon>Sphingobacteriia</taxon>
        <taxon>Sphingobacteriales</taxon>
        <taxon>Sphingobacteriaceae</taxon>
        <taxon>Pedobacter</taxon>
    </lineage>
</organism>
<dbReference type="EMBL" id="FWYB01000014">
    <property type="protein sequence ID" value="SMD11148.1"/>
    <property type="molecule type" value="Genomic_DNA"/>
</dbReference>
<sequence>MKKPKTKTEQAERADQEEPKGAEPENQTSAKDAKKANVNLNKKRIHPDGLDKWNDRLDRNLESEREGNSTADENARKYNEEFGSGDQSDED</sequence>
<evidence type="ECO:0000256" key="1">
    <source>
        <dbReference type="SAM" id="MobiDB-lite"/>
    </source>
</evidence>
<dbReference type="AlphaFoldDB" id="A0A1W2EPW1"/>
<name>A0A1W2EPW1_9SPHI</name>
<evidence type="ECO:0000313" key="2">
    <source>
        <dbReference type="EMBL" id="SMD11148.1"/>
    </source>
</evidence>
<feature type="region of interest" description="Disordered" evidence="1">
    <location>
        <begin position="1"/>
        <end position="91"/>
    </location>
</feature>
<proteinExistence type="predicted"/>
<evidence type="ECO:0000313" key="3">
    <source>
        <dbReference type="Proteomes" id="UP000192678"/>
    </source>
</evidence>
<reference evidence="2 3" key="1">
    <citation type="submission" date="2017-04" db="EMBL/GenBank/DDBJ databases">
        <authorList>
            <person name="Afonso C.L."/>
            <person name="Miller P.J."/>
            <person name="Scott M.A."/>
            <person name="Spackman E."/>
            <person name="Goraichik I."/>
            <person name="Dimitrov K.M."/>
            <person name="Suarez D.L."/>
            <person name="Swayne D.E."/>
        </authorList>
    </citation>
    <scope>NUCLEOTIDE SEQUENCE [LARGE SCALE GENOMIC DNA]</scope>
    <source>
        <strain evidence="2 3">DSM 19625</strain>
    </source>
</reference>
<accession>A0A1W2EPW1</accession>
<feature type="compositionally biased region" description="Basic and acidic residues" evidence="1">
    <location>
        <begin position="46"/>
        <end position="80"/>
    </location>
</feature>
<keyword evidence="3" id="KW-1185">Reference proteome</keyword>